<sequence>MSHSKHFRAPRIRWKLKKPSLGPGPTVLTALLTKPKCEPESRDTEMNEHLPGVRAPVLPLIPSMSGKGLGVQTDRSNRHHVRVGTGTIRITGVNDLAETRRQAETLDAKKDWVIVPCSGLAQGFGTLTPLLEYEGVPSHIWLVSKEWRWM</sequence>
<evidence type="ECO:0000313" key="1">
    <source>
        <dbReference type="EMBL" id="TEB28684.1"/>
    </source>
</evidence>
<organism evidence="1 2">
    <name type="scientific">Coprinellus micaceus</name>
    <name type="common">Glistening ink-cap mushroom</name>
    <name type="synonym">Coprinus micaceus</name>
    <dbReference type="NCBI Taxonomy" id="71717"/>
    <lineage>
        <taxon>Eukaryota</taxon>
        <taxon>Fungi</taxon>
        <taxon>Dikarya</taxon>
        <taxon>Basidiomycota</taxon>
        <taxon>Agaricomycotina</taxon>
        <taxon>Agaricomycetes</taxon>
        <taxon>Agaricomycetidae</taxon>
        <taxon>Agaricales</taxon>
        <taxon>Agaricineae</taxon>
        <taxon>Psathyrellaceae</taxon>
        <taxon>Coprinellus</taxon>
    </lineage>
</organism>
<dbReference type="EMBL" id="QPFP01000031">
    <property type="protein sequence ID" value="TEB28684.1"/>
    <property type="molecule type" value="Genomic_DNA"/>
</dbReference>
<evidence type="ECO:0000313" key="2">
    <source>
        <dbReference type="Proteomes" id="UP000298030"/>
    </source>
</evidence>
<comment type="caution">
    <text evidence="1">The sequence shown here is derived from an EMBL/GenBank/DDBJ whole genome shotgun (WGS) entry which is preliminary data.</text>
</comment>
<accession>A0A4Y7T401</accession>
<protein>
    <submittedName>
        <fullName evidence="1">Uncharacterized protein</fullName>
    </submittedName>
</protein>
<proteinExistence type="predicted"/>
<gene>
    <name evidence="1" type="ORF">FA13DRAFT_1711692</name>
</gene>
<dbReference type="Proteomes" id="UP000298030">
    <property type="component" value="Unassembled WGS sequence"/>
</dbReference>
<keyword evidence="2" id="KW-1185">Reference proteome</keyword>
<reference evidence="1 2" key="1">
    <citation type="journal article" date="2019" name="Nat. Ecol. Evol.">
        <title>Megaphylogeny resolves global patterns of mushroom evolution.</title>
        <authorList>
            <person name="Varga T."/>
            <person name="Krizsan K."/>
            <person name="Foldi C."/>
            <person name="Dima B."/>
            <person name="Sanchez-Garcia M."/>
            <person name="Sanchez-Ramirez S."/>
            <person name="Szollosi G.J."/>
            <person name="Szarkandi J.G."/>
            <person name="Papp V."/>
            <person name="Albert L."/>
            <person name="Andreopoulos W."/>
            <person name="Angelini C."/>
            <person name="Antonin V."/>
            <person name="Barry K.W."/>
            <person name="Bougher N.L."/>
            <person name="Buchanan P."/>
            <person name="Buyck B."/>
            <person name="Bense V."/>
            <person name="Catcheside P."/>
            <person name="Chovatia M."/>
            <person name="Cooper J."/>
            <person name="Damon W."/>
            <person name="Desjardin D."/>
            <person name="Finy P."/>
            <person name="Geml J."/>
            <person name="Haridas S."/>
            <person name="Hughes K."/>
            <person name="Justo A."/>
            <person name="Karasinski D."/>
            <person name="Kautmanova I."/>
            <person name="Kiss B."/>
            <person name="Kocsube S."/>
            <person name="Kotiranta H."/>
            <person name="LaButti K.M."/>
            <person name="Lechner B.E."/>
            <person name="Liimatainen K."/>
            <person name="Lipzen A."/>
            <person name="Lukacs Z."/>
            <person name="Mihaltcheva S."/>
            <person name="Morgado L.N."/>
            <person name="Niskanen T."/>
            <person name="Noordeloos M.E."/>
            <person name="Ohm R.A."/>
            <person name="Ortiz-Santana B."/>
            <person name="Ovrebo C."/>
            <person name="Racz N."/>
            <person name="Riley R."/>
            <person name="Savchenko A."/>
            <person name="Shiryaev A."/>
            <person name="Soop K."/>
            <person name="Spirin V."/>
            <person name="Szebenyi C."/>
            <person name="Tomsovsky M."/>
            <person name="Tulloss R.E."/>
            <person name="Uehling J."/>
            <person name="Grigoriev I.V."/>
            <person name="Vagvolgyi C."/>
            <person name="Papp T."/>
            <person name="Martin F.M."/>
            <person name="Miettinen O."/>
            <person name="Hibbett D.S."/>
            <person name="Nagy L.G."/>
        </authorList>
    </citation>
    <scope>NUCLEOTIDE SEQUENCE [LARGE SCALE GENOMIC DNA]</scope>
    <source>
        <strain evidence="1 2">FP101781</strain>
    </source>
</reference>
<name>A0A4Y7T401_COPMI</name>
<dbReference type="AlphaFoldDB" id="A0A4Y7T401"/>